<keyword evidence="3" id="KW-0804">Transcription</keyword>
<keyword evidence="1" id="KW-0805">Transcription regulation</keyword>
<evidence type="ECO:0000256" key="1">
    <source>
        <dbReference type="ARBA" id="ARBA00023015"/>
    </source>
</evidence>
<dbReference type="SMART" id="SM00342">
    <property type="entry name" value="HTH_ARAC"/>
    <property type="match status" value="1"/>
</dbReference>
<organism evidence="5 6">
    <name type="scientific">Streptomyces prunicolor</name>
    <dbReference type="NCBI Taxonomy" id="67348"/>
    <lineage>
        <taxon>Bacteria</taxon>
        <taxon>Bacillati</taxon>
        <taxon>Actinomycetota</taxon>
        <taxon>Actinomycetes</taxon>
        <taxon>Kitasatosporales</taxon>
        <taxon>Streptomycetaceae</taxon>
        <taxon>Streptomyces</taxon>
    </lineage>
</organism>
<reference evidence="5 6" key="1">
    <citation type="submission" date="2023-10" db="EMBL/GenBank/DDBJ databases">
        <title>Characterization of rhizosphere-enriched actinobacteria from wheat plants lab-grown on chernevaya soil.</title>
        <authorList>
            <person name="Tikhonova E.N."/>
            <person name="Konopkin A."/>
            <person name="Kravchenko I.K."/>
        </authorList>
    </citation>
    <scope>NUCLEOTIDE SEQUENCE [LARGE SCALE GENOMIC DNA]</scope>
    <source>
        <strain evidence="5 6">RR29</strain>
    </source>
</reference>
<feature type="domain" description="HTH araC/xylS-type" evidence="4">
    <location>
        <begin position="216"/>
        <end position="317"/>
    </location>
</feature>
<dbReference type="InterPro" id="IPR035418">
    <property type="entry name" value="AraC-bd_2"/>
</dbReference>
<evidence type="ECO:0000313" key="6">
    <source>
        <dbReference type="Proteomes" id="UP001187346"/>
    </source>
</evidence>
<dbReference type="PANTHER" id="PTHR46796:SF6">
    <property type="entry name" value="ARAC SUBFAMILY"/>
    <property type="match status" value="1"/>
</dbReference>
<dbReference type="PROSITE" id="PS01124">
    <property type="entry name" value="HTH_ARAC_FAMILY_2"/>
    <property type="match status" value="1"/>
</dbReference>
<evidence type="ECO:0000256" key="3">
    <source>
        <dbReference type="ARBA" id="ARBA00023163"/>
    </source>
</evidence>
<dbReference type="InterPro" id="IPR050204">
    <property type="entry name" value="AraC_XylS_family_regulators"/>
</dbReference>
<dbReference type="Gene3D" id="1.10.10.60">
    <property type="entry name" value="Homeodomain-like"/>
    <property type="match status" value="1"/>
</dbReference>
<evidence type="ECO:0000256" key="2">
    <source>
        <dbReference type="ARBA" id="ARBA00023125"/>
    </source>
</evidence>
<dbReference type="SUPFAM" id="SSF46689">
    <property type="entry name" value="Homeodomain-like"/>
    <property type="match status" value="1"/>
</dbReference>
<dbReference type="PRINTS" id="PR00032">
    <property type="entry name" value="HTHARAC"/>
</dbReference>
<dbReference type="Proteomes" id="UP001187346">
    <property type="component" value="Unassembled WGS sequence"/>
</dbReference>
<evidence type="ECO:0000259" key="4">
    <source>
        <dbReference type="PROSITE" id="PS01124"/>
    </source>
</evidence>
<dbReference type="PANTHER" id="PTHR46796">
    <property type="entry name" value="HTH-TYPE TRANSCRIPTIONAL ACTIVATOR RHAS-RELATED"/>
    <property type="match status" value="1"/>
</dbReference>
<dbReference type="RefSeq" id="WP_317770341.1">
    <property type="nucleotide sequence ID" value="NZ_JAWMAJ010000013.1"/>
</dbReference>
<dbReference type="InterPro" id="IPR009057">
    <property type="entry name" value="Homeodomain-like_sf"/>
</dbReference>
<keyword evidence="2" id="KW-0238">DNA-binding</keyword>
<name>A0ABU4F4G5_9ACTN</name>
<evidence type="ECO:0000313" key="5">
    <source>
        <dbReference type="EMBL" id="MDV7215479.1"/>
    </source>
</evidence>
<dbReference type="Pfam" id="PF14525">
    <property type="entry name" value="AraC_binding_2"/>
    <property type="match status" value="1"/>
</dbReference>
<sequence>MSLVLSTDSVPAGERRAYWHDAVWRTFVPLDVSTPKDPADAPFSGTVRTDRLGHLQISTVDADPERVFRTPRLIARDSDEYMLIGLQGRGPAVITQDGRDACLRPGDFALYDTTRPYTLSFPDRFQMKVFQLPRQALGLRESDLRRITGITLRGDEGPAALVAPFLAGLAAGAHSCRPQIGEMLARNAVDLLTTLIAEHLGRDTAGSDAAHRALLVRIRAFIDHHLADPGLSPESIAAAHRISVRYLHRLFQDEGPTVSRWIQHRRLEECRRELSRPGRMSPTVTAVAHRWGFANPAHFSRVFRAAYGMSPREWQGRSDGA</sequence>
<keyword evidence="6" id="KW-1185">Reference proteome</keyword>
<dbReference type="InterPro" id="IPR018060">
    <property type="entry name" value="HTH_AraC"/>
</dbReference>
<gene>
    <name evidence="5" type="ORF">R5A26_05905</name>
</gene>
<proteinExistence type="predicted"/>
<dbReference type="InterPro" id="IPR020449">
    <property type="entry name" value="Tscrpt_reg_AraC-type_HTH"/>
</dbReference>
<dbReference type="Pfam" id="PF12833">
    <property type="entry name" value="HTH_18"/>
    <property type="match status" value="1"/>
</dbReference>
<accession>A0ABU4F4G5</accession>
<dbReference type="EMBL" id="JAWMAJ010000013">
    <property type="protein sequence ID" value="MDV7215479.1"/>
    <property type="molecule type" value="Genomic_DNA"/>
</dbReference>
<comment type="caution">
    <text evidence="5">The sequence shown here is derived from an EMBL/GenBank/DDBJ whole genome shotgun (WGS) entry which is preliminary data.</text>
</comment>
<protein>
    <submittedName>
        <fullName evidence="5">Helix-turn-helix domain-containing protein</fullName>
    </submittedName>
</protein>